<feature type="signal peptide" evidence="2">
    <location>
        <begin position="1"/>
        <end position="22"/>
    </location>
</feature>
<evidence type="ECO:0000313" key="3">
    <source>
        <dbReference type="EMBL" id="PPU59260.1"/>
    </source>
</evidence>
<feature type="region of interest" description="Disordered" evidence="1">
    <location>
        <begin position="131"/>
        <end position="162"/>
    </location>
</feature>
<accession>A0A2S7CCM4</accession>
<dbReference type="RefSeq" id="WP_104614177.1">
    <property type="nucleotide sequence ID" value="NZ_CP167817.1"/>
</dbReference>
<comment type="caution">
    <text evidence="3">The sequence shown here is derived from an EMBL/GenBank/DDBJ whole genome shotgun (WGS) entry which is preliminary data.</text>
</comment>
<keyword evidence="2" id="KW-0732">Signal</keyword>
<gene>
    <name evidence="3" type="ORF">XdyCFBP7245_02245</name>
</gene>
<sequence length="162" mass="16461">MRTFVRPAVLGLALIFSPAWSAAPRPAATVPARAPVAAAPVAANATEAANSELLVPLPASLKPGMSYRAFSRAIAEQGWQPVDPLAADSCMAAGDCEIEFVASTAGARLRVQVGSQSGAAVVHTWAARRTPADRMGATSASIDAPKDASAAAVTGTLAEQPR</sequence>
<feature type="chain" id="PRO_5015540864" evidence="2">
    <location>
        <begin position="23"/>
        <end position="162"/>
    </location>
</feature>
<evidence type="ECO:0000256" key="2">
    <source>
        <dbReference type="SAM" id="SignalP"/>
    </source>
</evidence>
<dbReference type="AlphaFoldDB" id="A0A2S7CCM4"/>
<evidence type="ECO:0000313" key="4">
    <source>
        <dbReference type="Proteomes" id="UP000238908"/>
    </source>
</evidence>
<proteinExistence type="predicted"/>
<reference evidence="3 4" key="1">
    <citation type="submission" date="2016-08" db="EMBL/GenBank/DDBJ databases">
        <authorList>
            <person name="Seilhamer J.J."/>
        </authorList>
    </citation>
    <scope>NUCLEOTIDE SEQUENCE [LARGE SCALE GENOMIC DNA]</scope>
    <source>
        <strain evidence="3 4">CFBP7245</strain>
    </source>
</reference>
<organism evidence="3 4">
    <name type="scientific">Xanthomonas dyei</name>
    <dbReference type="NCBI Taxonomy" id="743699"/>
    <lineage>
        <taxon>Bacteria</taxon>
        <taxon>Pseudomonadati</taxon>
        <taxon>Pseudomonadota</taxon>
        <taxon>Gammaproteobacteria</taxon>
        <taxon>Lysobacterales</taxon>
        <taxon>Lysobacteraceae</taxon>
        <taxon>Xanthomonas</taxon>
    </lineage>
</organism>
<dbReference type="Proteomes" id="UP000238908">
    <property type="component" value="Unassembled WGS sequence"/>
</dbReference>
<dbReference type="EMBL" id="MDEE01000001">
    <property type="protein sequence ID" value="PPU59260.1"/>
    <property type="molecule type" value="Genomic_DNA"/>
</dbReference>
<evidence type="ECO:0000256" key="1">
    <source>
        <dbReference type="SAM" id="MobiDB-lite"/>
    </source>
</evidence>
<name>A0A2S7CCM4_9XANT</name>
<protein>
    <submittedName>
        <fullName evidence="3">Uncharacterized protein</fullName>
    </submittedName>
</protein>